<proteinExistence type="predicted"/>
<keyword evidence="2" id="KW-1185">Reference proteome</keyword>
<reference evidence="1" key="1">
    <citation type="submission" date="2020-08" db="EMBL/GenBank/DDBJ databases">
        <title>Multicomponent nature underlies the extraordinary mechanical properties of spider dragline silk.</title>
        <authorList>
            <person name="Kono N."/>
            <person name="Nakamura H."/>
            <person name="Mori M."/>
            <person name="Yoshida Y."/>
            <person name="Ohtoshi R."/>
            <person name="Malay A.D."/>
            <person name="Moran D.A.P."/>
            <person name="Tomita M."/>
            <person name="Numata K."/>
            <person name="Arakawa K."/>
        </authorList>
    </citation>
    <scope>NUCLEOTIDE SEQUENCE</scope>
</reference>
<evidence type="ECO:0000313" key="1">
    <source>
        <dbReference type="EMBL" id="GFT57770.1"/>
    </source>
</evidence>
<evidence type="ECO:0000313" key="2">
    <source>
        <dbReference type="Proteomes" id="UP000887013"/>
    </source>
</evidence>
<accession>A0A8X6TXL9</accession>
<protein>
    <submittedName>
        <fullName evidence="1">Uncharacterized protein</fullName>
    </submittedName>
</protein>
<feature type="non-terminal residue" evidence="1">
    <location>
        <position position="1"/>
    </location>
</feature>
<dbReference type="Proteomes" id="UP000887013">
    <property type="component" value="Unassembled WGS sequence"/>
</dbReference>
<gene>
    <name evidence="1" type="ORF">NPIL_525781</name>
</gene>
<sequence length="54" mass="6344">MKKDKGIESGNILDNLLSRMEIYLINAESLVEDRMADYLEKKREVENTLYQLLP</sequence>
<name>A0A8X6TXL9_NEPPI</name>
<comment type="caution">
    <text evidence="1">The sequence shown here is derived from an EMBL/GenBank/DDBJ whole genome shotgun (WGS) entry which is preliminary data.</text>
</comment>
<dbReference type="OrthoDB" id="60033at2759"/>
<dbReference type="EMBL" id="BMAW01018296">
    <property type="protein sequence ID" value="GFT57770.1"/>
    <property type="molecule type" value="Genomic_DNA"/>
</dbReference>
<dbReference type="AlphaFoldDB" id="A0A8X6TXL9"/>
<organism evidence="1 2">
    <name type="scientific">Nephila pilipes</name>
    <name type="common">Giant wood spider</name>
    <name type="synonym">Nephila maculata</name>
    <dbReference type="NCBI Taxonomy" id="299642"/>
    <lineage>
        <taxon>Eukaryota</taxon>
        <taxon>Metazoa</taxon>
        <taxon>Ecdysozoa</taxon>
        <taxon>Arthropoda</taxon>
        <taxon>Chelicerata</taxon>
        <taxon>Arachnida</taxon>
        <taxon>Araneae</taxon>
        <taxon>Araneomorphae</taxon>
        <taxon>Entelegynae</taxon>
        <taxon>Araneoidea</taxon>
        <taxon>Nephilidae</taxon>
        <taxon>Nephila</taxon>
    </lineage>
</organism>